<protein>
    <submittedName>
        <fullName evidence="1">Uncharacterized protein</fullName>
    </submittedName>
</protein>
<dbReference type="EMBL" id="PEMG01000440">
    <property type="protein sequence ID" value="RTI05175.1"/>
    <property type="molecule type" value="Genomic_DNA"/>
</dbReference>
<organism evidence="1 2">
    <name type="scientific">Thermus scotoductus</name>
    <dbReference type="NCBI Taxonomy" id="37636"/>
    <lineage>
        <taxon>Bacteria</taxon>
        <taxon>Thermotogati</taxon>
        <taxon>Deinococcota</taxon>
        <taxon>Deinococci</taxon>
        <taxon>Thermales</taxon>
        <taxon>Thermaceae</taxon>
        <taxon>Thermus</taxon>
    </lineage>
</organism>
<evidence type="ECO:0000313" key="1">
    <source>
        <dbReference type="EMBL" id="RTI05175.1"/>
    </source>
</evidence>
<reference evidence="1 2" key="1">
    <citation type="journal article" date="2019" name="Extremophiles">
        <title>Biogeography of thermophiles and predominance of Thermus scotoductus in domestic water heaters.</title>
        <authorList>
            <person name="Wilpiszeski R.L."/>
            <person name="Zhang Z."/>
            <person name="House C.H."/>
        </authorList>
    </citation>
    <scope>NUCLEOTIDE SEQUENCE [LARGE SCALE GENOMIC DNA]</scope>
    <source>
        <strain evidence="1 2">17_S17</strain>
    </source>
</reference>
<dbReference type="AlphaFoldDB" id="A0A430ULW8"/>
<dbReference type="Proteomes" id="UP000287173">
    <property type="component" value="Unassembled WGS sequence"/>
</dbReference>
<accession>A0A430ULW8</accession>
<sequence>MRREDHFRPFSSWLSDLEREVARCTQAVPLFSGITAQGWPYCPGVGRLSASFRVPGAVGPPLGGDAGEEGHRLGAAGHL</sequence>
<comment type="caution">
    <text evidence="1">The sequence shown here is derived from an EMBL/GenBank/DDBJ whole genome shotgun (WGS) entry which is preliminary data.</text>
</comment>
<proteinExistence type="predicted"/>
<gene>
    <name evidence="1" type="ORF">CSW30_12105</name>
</gene>
<evidence type="ECO:0000313" key="2">
    <source>
        <dbReference type="Proteomes" id="UP000287173"/>
    </source>
</evidence>
<feature type="non-terminal residue" evidence="1">
    <location>
        <position position="79"/>
    </location>
</feature>
<dbReference type="RefSeq" id="WP_172962550.1">
    <property type="nucleotide sequence ID" value="NZ_PEMG01000440.1"/>
</dbReference>
<name>A0A430ULW8_THESC</name>